<dbReference type="Proteomes" id="UP000005444">
    <property type="component" value="Chromosome"/>
</dbReference>
<dbReference type="EMBL" id="CP003137">
    <property type="protein sequence ID" value="AEV95340.1"/>
    <property type="molecule type" value="Genomic_DNA"/>
</dbReference>
<dbReference type="eggNOG" id="COG3711">
    <property type="taxonomic scope" value="Bacteria"/>
</dbReference>
<protein>
    <recommendedName>
        <fullName evidence="3">Mga helix-turn-helix domain protein</fullName>
    </recommendedName>
</protein>
<dbReference type="STRING" id="701521.PECL_1072"/>
<name>G8PDK5_PEDCP</name>
<dbReference type="HOGENOM" id="CLU_044967_1_0_9"/>
<keyword evidence="2" id="KW-1185">Reference proteome</keyword>
<organism evidence="1 2">
    <name type="scientific">Pediococcus claussenii (strain ATCC BAA-344 / DSM 14800 / JCM 18046 / KCTC 3811 / LMG 21948 / P06)</name>
    <dbReference type="NCBI Taxonomy" id="701521"/>
    <lineage>
        <taxon>Bacteria</taxon>
        <taxon>Bacillati</taxon>
        <taxon>Bacillota</taxon>
        <taxon>Bacilli</taxon>
        <taxon>Lactobacillales</taxon>
        <taxon>Lactobacillaceae</taxon>
        <taxon>Pediococcus</taxon>
    </lineage>
</organism>
<accession>G8PDK5</accession>
<gene>
    <name evidence="1" type="ordered locus">PECL_1072</name>
</gene>
<reference evidence="1 2" key="1">
    <citation type="journal article" date="2012" name="J. Bacteriol.">
        <title>Complete Genome Sequence of the Beer Spoilage Organism Pediococcus claussenii ATCC BAA-344T.</title>
        <authorList>
            <person name="Pittet V."/>
            <person name="Abegunde T."/>
            <person name="Marfleet T."/>
            <person name="Haakensen M."/>
            <person name="Morrow K."/>
            <person name="Jayaprakash T."/>
            <person name="Schroeder K."/>
            <person name="Trost B."/>
            <person name="Byrns S."/>
            <person name="Bergsveinson J."/>
            <person name="Kusalik A."/>
            <person name="Ziola B."/>
        </authorList>
    </citation>
    <scope>NUCLEOTIDE SEQUENCE [LARGE SCALE GENOMIC DNA]</scope>
    <source>
        <strain evidence="1 2">ATCC BAA-344</strain>
    </source>
</reference>
<dbReference type="KEGG" id="pce:PECL_1072"/>
<evidence type="ECO:0000313" key="1">
    <source>
        <dbReference type="EMBL" id="AEV95340.1"/>
    </source>
</evidence>
<dbReference type="RefSeq" id="WP_014215537.1">
    <property type="nucleotide sequence ID" value="NC_016605.1"/>
</dbReference>
<sequence length="480" mass="56835">MNKEFMGLLDEEQAKCLTLYELGLDFGNDVPITLNFVFELKISEYKLGQLVEKLSQDLQSNIFDGSPKPELLFYKGYILFKNISSLGLRQLRCKYAQESVRFAIFDYLLVGKEHESKRHFIERSHISRSYFYRMSSEINRVLYNIFHFDKNSSELEVRETIFDVYYYFFNGIIFPFSEYLVNVKELLSQLRLIFLKQLSPTQIEQLRYILAIQNIRIDSGKQFTLGIINDQNYYILEIKKILEEIYQINDLRLSEETEFLVGSMMINEIIRVNTQDFTSDFRIDITRMTKLEMQIVDDEVDISFNRVKLEKSFDMINFRALFPFFNGSTFFDHKKTSFFHDVYPNIDAIATKEIKFVLSKLERELLFENVNQIYYYFLFSLVDTIPANAFMDTVFITVDFSQGTLYTEYVKSRLMDLVSLNIVIDSTVFSRTDLYISDSYMANVYLPQVILQDPVHDSDWKQLANQIMKIKRIKYRNNGA</sequence>
<dbReference type="AlphaFoldDB" id="G8PDK5"/>
<evidence type="ECO:0008006" key="3">
    <source>
        <dbReference type="Google" id="ProtNLM"/>
    </source>
</evidence>
<proteinExistence type="predicted"/>
<evidence type="ECO:0000313" key="2">
    <source>
        <dbReference type="Proteomes" id="UP000005444"/>
    </source>
</evidence>
<dbReference type="PATRIC" id="fig|701521.8.peg.1019"/>